<reference evidence="4 5" key="1">
    <citation type="submission" date="2023-10" db="EMBL/GenBank/DDBJ databases">
        <title>Draft Genome Sequence of Candida saopaulonensis from a very Premature Infant with Sepsis.</title>
        <authorList>
            <person name="Ning Y."/>
            <person name="Dai R."/>
            <person name="Xiao M."/>
            <person name="Xu Y."/>
            <person name="Yan Q."/>
            <person name="Zhang L."/>
        </authorList>
    </citation>
    <scope>NUCLEOTIDE SEQUENCE [LARGE SCALE GENOMIC DNA]</scope>
    <source>
        <strain evidence="4 5">19XY460</strain>
    </source>
</reference>
<dbReference type="InterPro" id="IPR009057">
    <property type="entry name" value="Homeodomain-like_sf"/>
</dbReference>
<dbReference type="PROSITE" id="PS51253">
    <property type="entry name" value="HTH_CENPB"/>
    <property type="match status" value="1"/>
</dbReference>
<evidence type="ECO:0000256" key="2">
    <source>
        <dbReference type="SAM" id="MobiDB-lite"/>
    </source>
</evidence>
<dbReference type="AlphaFoldDB" id="A0AAX4H671"/>
<dbReference type="SMART" id="SM00674">
    <property type="entry name" value="CENPB"/>
    <property type="match status" value="1"/>
</dbReference>
<proteinExistence type="predicted"/>
<name>A0AAX4H671_9ASCO</name>
<keyword evidence="5" id="KW-1185">Reference proteome</keyword>
<feature type="domain" description="HTH CENPB-type" evidence="3">
    <location>
        <begin position="64"/>
        <end position="139"/>
    </location>
</feature>
<dbReference type="Proteomes" id="UP001338582">
    <property type="component" value="Chromosome 2"/>
</dbReference>
<feature type="compositionally biased region" description="Polar residues" evidence="2">
    <location>
        <begin position="394"/>
        <end position="410"/>
    </location>
</feature>
<accession>A0AAX4H671</accession>
<dbReference type="KEGG" id="asau:88172310"/>
<dbReference type="GO" id="GO:0005634">
    <property type="term" value="C:nucleus"/>
    <property type="evidence" value="ECO:0007669"/>
    <property type="project" value="TreeGrafter"/>
</dbReference>
<dbReference type="EMBL" id="CP138895">
    <property type="protein sequence ID" value="WPK23990.1"/>
    <property type="molecule type" value="Genomic_DNA"/>
</dbReference>
<dbReference type="Pfam" id="PF03184">
    <property type="entry name" value="DDE_1"/>
    <property type="match status" value="1"/>
</dbReference>
<feature type="region of interest" description="Disordered" evidence="2">
    <location>
        <begin position="728"/>
        <end position="757"/>
    </location>
</feature>
<dbReference type="PANTHER" id="PTHR19303:SF73">
    <property type="entry name" value="PROTEIN PDC2"/>
    <property type="match status" value="1"/>
</dbReference>
<dbReference type="Pfam" id="PF18107">
    <property type="entry name" value="HTH_ABP1_N"/>
    <property type="match status" value="1"/>
</dbReference>
<feature type="region of interest" description="Disordered" evidence="2">
    <location>
        <begin position="389"/>
        <end position="410"/>
    </location>
</feature>
<organism evidence="4 5">
    <name type="scientific">Australozyma saopauloensis</name>
    <dbReference type="NCBI Taxonomy" id="291208"/>
    <lineage>
        <taxon>Eukaryota</taxon>
        <taxon>Fungi</taxon>
        <taxon>Dikarya</taxon>
        <taxon>Ascomycota</taxon>
        <taxon>Saccharomycotina</taxon>
        <taxon>Pichiomycetes</taxon>
        <taxon>Metschnikowiaceae</taxon>
        <taxon>Australozyma</taxon>
    </lineage>
</organism>
<dbReference type="InterPro" id="IPR004875">
    <property type="entry name" value="DDE_SF_endonuclease_dom"/>
</dbReference>
<dbReference type="Gene3D" id="1.10.10.60">
    <property type="entry name" value="Homeodomain-like"/>
    <property type="match status" value="2"/>
</dbReference>
<dbReference type="InterPro" id="IPR050863">
    <property type="entry name" value="CenT-Element_Derived"/>
</dbReference>
<protein>
    <recommendedName>
        <fullName evidence="3">HTH CENPB-type domain-containing protein</fullName>
    </recommendedName>
</protein>
<evidence type="ECO:0000259" key="3">
    <source>
        <dbReference type="PROSITE" id="PS51253"/>
    </source>
</evidence>
<dbReference type="GeneID" id="88172310"/>
<dbReference type="Pfam" id="PF03221">
    <property type="entry name" value="HTH_Tnp_Tc5"/>
    <property type="match status" value="1"/>
</dbReference>
<dbReference type="InterPro" id="IPR006600">
    <property type="entry name" value="HTH_CenpB_DNA-bd_dom"/>
</dbReference>
<dbReference type="GO" id="GO:0003677">
    <property type="term" value="F:DNA binding"/>
    <property type="evidence" value="ECO:0007669"/>
    <property type="project" value="UniProtKB-KW"/>
</dbReference>
<dbReference type="RefSeq" id="XP_062876374.1">
    <property type="nucleotide sequence ID" value="XM_063020304.1"/>
</dbReference>
<evidence type="ECO:0000313" key="5">
    <source>
        <dbReference type="Proteomes" id="UP001338582"/>
    </source>
</evidence>
<gene>
    <name evidence="4" type="ORF">PUMCH_001244</name>
</gene>
<dbReference type="PANTHER" id="PTHR19303">
    <property type="entry name" value="TRANSPOSON"/>
    <property type="match status" value="1"/>
</dbReference>
<sequence>MGYTIKQKIEICLKLEANPQMTQTDLANWAMKNFGSDKPPSQTTISRILSSKNDILGAKESEFLLVRRRKVSNPLLRRILTEWITQARWEKIPITTPIIQLTANAIWTRLPQNTKKGNGVFNHKWCNHFVKKLNINLSGSPETIKENVGYPLNKVWQLDEKIELKQYVAQLISSKNYLPQDLFTIDEFLLLYSLPLDQIFDVSYIDKGLAQSNNAPEHMLTIMLGCNLDGSEKLNPLVVAKHDTFDVSASSHPAFKSHPATGQLPPHALANKISEVYQISYKFNDNKWITSSIFQNYLLSLDHKIDSVSPDRNILIFLDNSSSHRIINLEFKHIKLIYMENASKHKNPYNGSFKGMKFDYIPMSFGIVDEFKILFRLQQYLEMINKQRNHTESEGATSPMSRSQKLPGPNSSLPEILSEGDYQVPFIKVIEWVKRSWDSISQEKIFLAWKKTFIISFKNPWPASNPKVQEDARLLLASYMTALYTFDPQKSFEKLKEIMNYLNVVIPWDIEELIGLVNERSKVSLNYVSIDEIIGSCMLGAQDEESEPLFIEEPINTIETPQNNWFSNETTSIGPSPSVPRPMPITSVPYKPPNHTPDIDLGSKMIAPSGAPNAYLPHPNKLPAMNTLRQQNEQEMKFNPHAMDEYQNTNPNSISISALLLASEATSQDMPIPGGAFSPLVPGREMLPPVLARPQMDPTQYRKHRISGADYNEFPGGKRPSVNRFIGGEQGGLFNDVPTPPQNPDSLQQQPFSTPGPSKFNVPSFTKSFSKLVDSPEDPDGTMDEELAKTLSRVIEASKTNGIKLSNLALEELKYNLLSIQRKYPSG</sequence>
<evidence type="ECO:0000256" key="1">
    <source>
        <dbReference type="ARBA" id="ARBA00023125"/>
    </source>
</evidence>
<evidence type="ECO:0000313" key="4">
    <source>
        <dbReference type="EMBL" id="WPK23990.1"/>
    </source>
</evidence>
<keyword evidence="1" id="KW-0238">DNA-binding</keyword>
<dbReference type="InterPro" id="IPR041188">
    <property type="entry name" value="HTH_ABP1_N"/>
</dbReference>
<feature type="compositionally biased region" description="Polar residues" evidence="2">
    <location>
        <begin position="744"/>
        <end position="757"/>
    </location>
</feature>
<dbReference type="SUPFAM" id="SSF46689">
    <property type="entry name" value="Homeodomain-like"/>
    <property type="match status" value="1"/>
</dbReference>